<comment type="caution">
    <text evidence="1">The sequence shown here is derived from an EMBL/GenBank/DDBJ whole genome shotgun (WGS) entry which is preliminary data.</text>
</comment>
<gene>
    <name evidence="1" type="ORF">XBP1_1980027</name>
</gene>
<evidence type="ECO:0000313" key="1">
    <source>
        <dbReference type="EMBL" id="CDG96235.1"/>
    </source>
</evidence>
<reference evidence="1" key="1">
    <citation type="submission" date="2013-07" db="EMBL/GenBank/DDBJ databases">
        <title>Sub-species coevolution in mutualistic symbiosis.</title>
        <authorList>
            <person name="Murfin K."/>
            <person name="Klassen J."/>
            <person name="Lee M."/>
            <person name="Forst S."/>
            <person name="Stock P."/>
            <person name="Goodrich-Blair H."/>
        </authorList>
    </citation>
    <scope>NUCLEOTIDE SEQUENCE [LARGE SCALE GENOMIC DNA]</scope>
    <source>
        <strain evidence="1">Puntauvense</strain>
    </source>
</reference>
<proteinExistence type="predicted"/>
<sequence>MILLHSVVQVFTLSDRDGFLFGSIGVERRQCSGIRATFIKGHDLRGSVALTER</sequence>
<evidence type="ECO:0000313" key="2">
    <source>
        <dbReference type="Proteomes" id="UP000028511"/>
    </source>
</evidence>
<organism evidence="1 2">
    <name type="scientific">Xenorhabdus bovienii str. puntauvense</name>
    <dbReference type="NCBI Taxonomy" id="1398201"/>
    <lineage>
        <taxon>Bacteria</taxon>
        <taxon>Pseudomonadati</taxon>
        <taxon>Pseudomonadota</taxon>
        <taxon>Gammaproteobacteria</taxon>
        <taxon>Enterobacterales</taxon>
        <taxon>Morganellaceae</taxon>
        <taxon>Xenorhabdus</taxon>
    </lineage>
</organism>
<accession>A0A077NEC2</accession>
<dbReference type="AlphaFoldDB" id="A0A077NEC2"/>
<dbReference type="Proteomes" id="UP000028511">
    <property type="component" value="Unassembled WGS sequence"/>
</dbReference>
<protein>
    <submittedName>
        <fullName evidence="1">Uncharacterized protein</fullName>
    </submittedName>
</protein>
<dbReference type="HOGENOM" id="CLU_3067682_0_0_6"/>
<dbReference type="EMBL" id="CBSW010000110">
    <property type="protein sequence ID" value="CDG96235.1"/>
    <property type="molecule type" value="Genomic_DNA"/>
</dbReference>
<name>A0A077NEC2_XENBV</name>